<dbReference type="RefSeq" id="WP_282840006.1">
    <property type="nucleotide sequence ID" value="NZ_JASCXW010000035.1"/>
</dbReference>
<dbReference type="EMBL" id="JASCXW010000035">
    <property type="protein sequence ID" value="MDI6453572.1"/>
    <property type="molecule type" value="Genomic_DNA"/>
</dbReference>
<dbReference type="PANTHER" id="PTHR15239">
    <property type="entry name" value="NUCLEAR EXPORT MEDIATOR FACTOR NEMF"/>
    <property type="match status" value="1"/>
</dbReference>
<dbReference type="GO" id="GO:0043023">
    <property type="term" value="F:ribosomal large subunit binding"/>
    <property type="evidence" value="ECO:0007669"/>
    <property type="project" value="TreeGrafter"/>
</dbReference>
<comment type="caution">
    <text evidence="2">The sequence shown here is derived from an EMBL/GenBank/DDBJ whole genome shotgun (WGS) entry which is preliminary data.</text>
</comment>
<accession>A0AAW6U6R3</accession>
<dbReference type="Pfam" id="PF05833">
    <property type="entry name" value="NFACT_N"/>
    <property type="match status" value="2"/>
</dbReference>
<dbReference type="AlphaFoldDB" id="A0AAW6U6R3"/>
<dbReference type="Pfam" id="PF05670">
    <property type="entry name" value="NFACT-R_1"/>
    <property type="match status" value="1"/>
</dbReference>
<gene>
    <name evidence="2" type="ORF">QJ521_08330</name>
</gene>
<organism evidence="2 3">
    <name type="scientific">Peloplasma aerotolerans</name>
    <dbReference type="NCBI Taxonomy" id="3044389"/>
    <lineage>
        <taxon>Bacteria</taxon>
        <taxon>Bacillati</taxon>
        <taxon>Mycoplasmatota</taxon>
        <taxon>Mollicutes</taxon>
        <taxon>Acholeplasmatales</taxon>
        <taxon>Acholeplasmataceae</taxon>
        <taxon>Peloplasma</taxon>
    </lineage>
</organism>
<dbReference type="PANTHER" id="PTHR15239:SF6">
    <property type="entry name" value="RIBOSOME QUALITY CONTROL COMPLEX SUBUNIT NEMF"/>
    <property type="match status" value="1"/>
</dbReference>
<dbReference type="Gene3D" id="2.30.310.10">
    <property type="entry name" value="ibrinogen binding protein from staphylococcus aureus domain"/>
    <property type="match status" value="1"/>
</dbReference>
<evidence type="ECO:0000313" key="2">
    <source>
        <dbReference type="EMBL" id="MDI6453572.1"/>
    </source>
</evidence>
<sequence>MVFDGFFIFHLIKELNQELEKARLEKIYQNDETSFVFAFYAKGSRKYVSLNLSPHRFGINITENKQHGALTSQFLVTMKKHLEGAILESITQYETDRVMILNFTSYDFIDGPVSKKLVFEAMGRHSNLLLIKDDVIIDTYKKMFFDEGRQLLPQAKFEFFPSDKKSFESLDYDDAESPKDLVDQYLGVSPFLAKYLFETKADIRLVKVKPTRNLKTRKDYVFDIFKETDEKVYFDTISEMMDHEKEEKRDRFLSHRLFIDKQVAKYDKRLAQQEMSLDEAKEKLENKNFGDQIYQSGHPLDEKRSSIDIGDLHIVLDPTKTLNENAQAYYKAYAKAKRSLNHIVKQMEQTKEMIDLFHEFKTYLDFANHDNIKDLETELIEYGYKGSKTKKVNKKQEKKPNIIKLLEGDVTYYIGKNSLQNEYVTHTLGKKDDYWFHVKDAPGAHVVVTTNELDEHILRKSAMLAAFFSGMRQSSSIPVDYTLIKNIKKIPGVPGYRVTYRNHQTIYIDIDEEKIDHYLKNV</sequence>
<evidence type="ECO:0000313" key="3">
    <source>
        <dbReference type="Proteomes" id="UP001431532"/>
    </source>
</evidence>
<protein>
    <submittedName>
        <fullName evidence="2">NFACT family protein</fullName>
    </submittedName>
</protein>
<proteinExistence type="predicted"/>
<dbReference type="InterPro" id="IPR051608">
    <property type="entry name" value="RQC_Subunit_NEMF"/>
</dbReference>
<evidence type="ECO:0000259" key="1">
    <source>
        <dbReference type="Pfam" id="PF05670"/>
    </source>
</evidence>
<dbReference type="Proteomes" id="UP001431532">
    <property type="component" value="Unassembled WGS sequence"/>
</dbReference>
<feature type="domain" description="NFACT RNA-binding" evidence="1">
    <location>
        <begin position="409"/>
        <end position="491"/>
    </location>
</feature>
<reference evidence="2" key="1">
    <citation type="submission" date="2023-05" db="EMBL/GenBank/DDBJ databases">
        <title>Mariniplasma microaerophilum sp. nov., a novel anaerobic mollicute isolated from terrestrial mud volcano, Taman Peninsula, Russia.</title>
        <authorList>
            <person name="Khomyakova M.A."/>
            <person name="Merkel A.Y."/>
            <person name="Slobodkin A.I."/>
        </authorList>
    </citation>
    <scope>NUCLEOTIDE SEQUENCE</scope>
    <source>
        <strain evidence="2">M4Ah</strain>
    </source>
</reference>
<name>A0AAW6U6R3_9MOLU</name>
<dbReference type="GO" id="GO:0072344">
    <property type="term" value="P:rescue of stalled ribosome"/>
    <property type="evidence" value="ECO:0007669"/>
    <property type="project" value="TreeGrafter"/>
</dbReference>
<dbReference type="GO" id="GO:1990112">
    <property type="term" value="C:RQC complex"/>
    <property type="evidence" value="ECO:0007669"/>
    <property type="project" value="TreeGrafter"/>
</dbReference>
<keyword evidence="3" id="KW-1185">Reference proteome</keyword>
<dbReference type="GO" id="GO:0000049">
    <property type="term" value="F:tRNA binding"/>
    <property type="evidence" value="ECO:0007669"/>
    <property type="project" value="TreeGrafter"/>
</dbReference>
<dbReference type="InterPro" id="IPR008532">
    <property type="entry name" value="NFACT_RNA-bd"/>
</dbReference>